<dbReference type="AlphaFoldDB" id="A0A660HQ80"/>
<evidence type="ECO:0000313" key="1">
    <source>
        <dbReference type="EMBL" id="AYK14451.1"/>
    </source>
</evidence>
<keyword evidence="2" id="KW-1185">Reference proteome</keyword>
<name>A0A660HQ80_9EURY</name>
<evidence type="ECO:0000313" key="2">
    <source>
        <dbReference type="Proteomes" id="UP000053087"/>
    </source>
</evidence>
<proteinExistence type="predicted"/>
<dbReference type="Proteomes" id="UP000053087">
    <property type="component" value="Chromosome"/>
</dbReference>
<accession>A0A660HQ80</accession>
<protein>
    <submittedName>
        <fullName evidence="1">Uncharacterized protein</fullName>
    </submittedName>
</protein>
<organism evidence="1 2">
    <name type="scientific">Methanosarcina flavescens</name>
    <dbReference type="NCBI Taxonomy" id="1715806"/>
    <lineage>
        <taxon>Archaea</taxon>
        <taxon>Methanobacteriati</taxon>
        <taxon>Methanobacteriota</taxon>
        <taxon>Stenosarchaea group</taxon>
        <taxon>Methanomicrobia</taxon>
        <taxon>Methanosarcinales</taxon>
        <taxon>Methanosarcinaceae</taxon>
        <taxon>Methanosarcina</taxon>
    </lineage>
</organism>
<sequence>MSAGKWKAATIISFLHAEDVIVASEYILKYLVISFFHSIFFPSEICKFLHFIKIVYLKTG</sequence>
<gene>
    <name evidence="1" type="ORF">AOB57_003940</name>
</gene>
<dbReference type="EMBL" id="CP032683">
    <property type="protein sequence ID" value="AYK14451.1"/>
    <property type="molecule type" value="Genomic_DNA"/>
</dbReference>
<reference evidence="1 2" key="1">
    <citation type="journal article" date="2016" name="Int. J. Syst. Evol. Microbiol.">
        <title>Methanosarcina flavescens sp. nov., a methanogenic archaeon isolated from a full-scale anaerobic digester.</title>
        <authorList>
            <person name="Kern T."/>
            <person name="Fischer M.A."/>
            <person name="Deppenmeier U."/>
            <person name="Schmitz R.A."/>
            <person name="Rother M."/>
        </authorList>
    </citation>
    <scope>NUCLEOTIDE SEQUENCE [LARGE SCALE GENOMIC DNA]</scope>
    <source>
        <strain evidence="1 2">E03.2</strain>
    </source>
</reference>
<dbReference type="KEGG" id="mfz:AOB57_003940"/>